<dbReference type="SMART" id="SM00028">
    <property type="entry name" value="TPR"/>
    <property type="match status" value="2"/>
</dbReference>
<organism evidence="1 2">
    <name type="scientific">Gigaspora margarita</name>
    <dbReference type="NCBI Taxonomy" id="4874"/>
    <lineage>
        <taxon>Eukaryota</taxon>
        <taxon>Fungi</taxon>
        <taxon>Fungi incertae sedis</taxon>
        <taxon>Mucoromycota</taxon>
        <taxon>Glomeromycotina</taxon>
        <taxon>Glomeromycetes</taxon>
        <taxon>Diversisporales</taxon>
        <taxon>Gigasporaceae</taxon>
        <taxon>Gigaspora</taxon>
    </lineage>
</organism>
<comment type="caution">
    <text evidence="1">The sequence shown here is derived from an EMBL/GenBank/DDBJ whole genome shotgun (WGS) entry which is preliminary data.</text>
</comment>
<dbReference type="Gene3D" id="1.25.40.10">
    <property type="entry name" value="Tetratricopeptide repeat domain"/>
    <property type="match status" value="1"/>
</dbReference>
<evidence type="ECO:0000313" key="2">
    <source>
        <dbReference type="Proteomes" id="UP000789901"/>
    </source>
</evidence>
<dbReference type="InterPro" id="IPR011990">
    <property type="entry name" value="TPR-like_helical_dom_sf"/>
</dbReference>
<sequence length="99" mass="11238">MNIFGSNKSSKSPSSILKKVRPKILHPALNKATKAEKQGDYTTALVWLNKFIQIYPESYSALCRKAFASWKLKSYSKALKDLAMAIQLKPSKSLAYHYR</sequence>
<dbReference type="EMBL" id="CAJVQB010020010">
    <property type="protein sequence ID" value="CAG8793119.1"/>
    <property type="molecule type" value="Genomic_DNA"/>
</dbReference>
<evidence type="ECO:0000313" key="1">
    <source>
        <dbReference type="EMBL" id="CAG8793119.1"/>
    </source>
</evidence>
<gene>
    <name evidence="1" type="ORF">GMARGA_LOCUS21562</name>
</gene>
<reference evidence="1 2" key="1">
    <citation type="submission" date="2021-06" db="EMBL/GenBank/DDBJ databases">
        <authorList>
            <person name="Kallberg Y."/>
            <person name="Tangrot J."/>
            <person name="Rosling A."/>
        </authorList>
    </citation>
    <scope>NUCLEOTIDE SEQUENCE [LARGE SCALE GENOMIC DNA]</scope>
    <source>
        <strain evidence="1 2">120-4 pot B 10/14</strain>
    </source>
</reference>
<proteinExistence type="predicted"/>
<protein>
    <submittedName>
        <fullName evidence="1">13341_t:CDS:1</fullName>
    </submittedName>
</protein>
<dbReference type="SUPFAM" id="SSF48452">
    <property type="entry name" value="TPR-like"/>
    <property type="match status" value="1"/>
</dbReference>
<dbReference type="Proteomes" id="UP000789901">
    <property type="component" value="Unassembled WGS sequence"/>
</dbReference>
<feature type="non-terminal residue" evidence="1">
    <location>
        <position position="99"/>
    </location>
</feature>
<keyword evidence="2" id="KW-1185">Reference proteome</keyword>
<dbReference type="InterPro" id="IPR019734">
    <property type="entry name" value="TPR_rpt"/>
</dbReference>
<name>A0ABN7VQE9_GIGMA</name>
<accession>A0ABN7VQE9</accession>